<dbReference type="AlphaFoldDB" id="A0A8S3YE21"/>
<evidence type="ECO:0000256" key="3">
    <source>
        <dbReference type="ARBA" id="ARBA00022692"/>
    </source>
</evidence>
<protein>
    <recommendedName>
        <fullName evidence="9">Alkaline ceramidase</fullName>
        <ecNumber evidence="9">3.5.1.-</ecNumber>
    </recommendedName>
</protein>
<dbReference type="OrthoDB" id="187171at2759"/>
<keyword evidence="8" id="KW-0862">Zinc</keyword>
<keyword evidence="3 9" id="KW-0812">Transmembrane</keyword>
<feature type="binding site" evidence="7">
    <location>
        <position position="21"/>
    </location>
    <ligand>
        <name>Ca(2+)</name>
        <dbReference type="ChEBI" id="CHEBI:29108"/>
    </ligand>
</feature>
<feature type="transmembrane region" description="Helical" evidence="9">
    <location>
        <begin position="142"/>
        <end position="162"/>
    </location>
</feature>
<feature type="binding site" evidence="7">
    <location>
        <position position="30"/>
    </location>
    <ligand>
        <name>Ca(2+)</name>
        <dbReference type="ChEBI" id="CHEBI:29108"/>
    </ligand>
</feature>
<evidence type="ECO:0000256" key="5">
    <source>
        <dbReference type="ARBA" id="ARBA00022989"/>
    </source>
</evidence>
<dbReference type="Proteomes" id="UP000678393">
    <property type="component" value="Unassembled WGS sequence"/>
</dbReference>
<dbReference type="Pfam" id="PF05875">
    <property type="entry name" value="Ceramidase"/>
    <property type="match status" value="1"/>
</dbReference>
<evidence type="ECO:0000256" key="9">
    <source>
        <dbReference type="RuleBase" id="RU364079"/>
    </source>
</evidence>
<keyword evidence="11" id="KW-1185">Reference proteome</keyword>
<evidence type="ECO:0000256" key="7">
    <source>
        <dbReference type="PIRSR" id="PIRSR608901-1"/>
    </source>
</evidence>
<dbReference type="GO" id="GO:0006672">
    <property type="term" value="P:ceramide metabolic process"/>
    <property type="evidence" value="ECO:0007669"/>
    <property type="project" value="InterPro"/>
</dbReference>
<feature type="transmembrane region" description="Helical" evidence="9">
    <location>
        <begin position="215"/>
        <end position="233"/>
    </location>
</feature>
<keyword evidence="9" id="KW-0443">Lipid metabolism</keyword>
<dbReference type="EC" id="3.5.1.-" evidence="9"/>
<evidence type="ECO:0000256" key="1">
    <source>
        <dbReference type="ARBA" id="ARBA00004141"/>
    </source>
</evidence>
<comment type="function">
    <text evidence="9">Hydrolyzes the sphingolipid ceramide into sphingosine and free fatty acid.</text>
</comment>
<feature type="transmembrane region" description="Helical" evidence="9">
    <location>
        <begin position="169"/>
        <end position="187"/>
    </location>
</feature>
<dbReference type="EMBL" id="CAJHNH020000123">
    <property type="protein sequence ID" value="CAG5115483.1"/>
    <property type="molecule type" value="Genomic_DNA"/>
</dbReference>
<comment type="cofactor">
    <cofactor evidence="8">
        <name>Zn(2+)</name>
        <dbReference type="ChEBI" id="CHEBI:29105"/>
    </cofactor>
</comment>
<proteinExistence type="inferred from homology"/>
<reference evidence="10" key="1">
    <citation type="submission" date="2021-04" db="EMBL/GenBank/DDBJ databases">
        <authorList>
            <consortium name="Molecular Ecology Group"/>
        </authorList>
    </citation>
    <scope>NUCLEOTIDE SEQUENCE</scope>
</reference>
<comment type="similarity">
    <text evidence="2 9">Belongs to the alkaline ceramidase family.</text>
</comment>
<feature type="binding site" evidence="8">
    <location>
        <position position="214"/>
    </location>
    <ligand>
        <name>Zn(2+)</name>
        <dbReference type="ChEBI" id="CHEBI:29105"/>
        <note>catalytic</note>
    </ligand>
</feature>
<comment type="caution">
    <text evidence="10">The sequence shown here is derived from an EMBL/GenBank/DDBJ whole genome shotgun (WGS) entry which is preliminary data.</text>
</comment>
<feature type="binding site" evidence="7">
    <location>
        <position position="16"/>
    </location>
    <ligand>
        <name>Ca(2+)</name>
        <dbReference type="ChEBI" id="CHEBI:29108"/>
    </ligand>
</feature>
<feature type="binding site" evidence="7">
    <location>
        <position position="17"/>
    </location>
    <ligand>
        <name>Ca(2+)</name>
        <dbReference type="ChEBI" id="CHEBI:29108"/>
    </ligand>
</feature>
<feature type="transmembrane region" description="Helical" evidence="9">
    <location>
        <begin position="31"/>
        <end position="52"/>
    </location>
</feature>
<dbReference type="GO" id="GO:0005789">
    <property type="term" value="C:endoplasmic reticulum membrane"/>
    <property type="evidence" value="ECO:0007669"/>
    <property type="project" value="TreeGrafter"/>
</dbReference>
<feature type="binding site" evidence="8">
    <location>
        <position position="218"/>
    </location>
    <ligand>
        <name>Zn(2+)</name>
        <dbReference type="ChEBI" id="CHEBI:29105"/>
        <note>catalytic</note>
    </ligand>
</feature>
<evidence type="ECO:0000256" key="8">
    <source>
        <dbReference type="PIRSR" id="PIRSR608901-2"/>
    </source>
</evidence>
<feature type="binding site" evidence="8">
    <location>
        <position position="78"/>
    </location>
    <ligand>
        <name>Zn(2+)</name>
        <dbReference type="ChEBI" id="CHEBI:29105"/>
        <note>catalytic</note>
    </ligand>
</feature>
<keyword evidence="7" id="KW-0106">Calcium</keyword>
<feature type="transmembrane region" description="Helical" evidence="9">
    <location>
        <begin position="116"/>
        <end position="136"/>
    </location>
</feature>
<keyword evidence="4 9" id="KW-0378">Hydrolase</keyword>
<dbReference type="PANTHER" id="PTHR46187">
    <property type="entry name" value="ALKALINE CERAMIDASE 3"/>
    <property type="match status" value="1"/>
</dbReference>
<accession>A0A8S3YE21</accession>
<dbReference type="PANTHER" id="PTHR46187:SF3">
    <property type="entry name" value="ALKALINE CERAMIDASE 3"/>
    <property type="match status" value="1"/>
</dbReference>
<name>A0A8S3YE21_9EUPU</name>
<evidence type="ECO:0000313" key="10">
    <source>
        <dbReference type="EMBL" id="CAG5115483.1"/>
    </source>
</evidence>
<dbReference type="InterPro" id="IPR008901">
    <property type="entry name" value="ACER"/>
</dbReference>
<keyword evidence="5 9" id="KW-1133">Transmembrane helix</keyword>
<evidence type="ECO:0000256" key="6">
    <source>
        <dbReference type="ARBA" id="ARBA00023136"/>
    </source>
</evidence>
<sequence>MAPGEGYWGRPTATLDWCEENYVISYYVAEFWNTLSNAVMIFAPLVMVYVGYKENHEKRFIYSFLALSVVGIGSWLFHMTLKYTMQLMDELPMIWGSSIQIYSLYLIKSKPGEESVILQLALIGYCIIVTLVYILINDPIFHQVSYAIMVFFIVGLASRVCLTTKCNKSFFLVSLLTYILGFLLWNIDNVYCSNLRSIRNQFVGRSSAMLFECHAWWHIFAGSGAYLGLLFGIQTRYLYLHKKPQLKFLLGCWPYVSIREEENKVN</sequence>
<dbReference type="GO" id="GO:0046872">
    <property type="term" value="F:metal ion binding"/>
    <property type="evidence" value="ECO:0007669"/>
    <property type="project" value="UniProtKB-KW"/>
</dbReference>
<keyword evidence="6 9" id="KW-0472">Membrane</keyword>
<dbReference type="GO" id="GO:0071602">
    <property type="term" value="P:phytosphingosine biosynthetic process"/>
    <property type="evidence" value="ECO:0007669"/>
    <property type="project" value="TreeGrafter"/>
</dbReference>
<evidence type="ECO:0000256" key="2">
    <source>
        <dbReference type="ARBA" id="ARBA00009780"/>
    </source>
</evidence>
<organism evidence="10 11">
    <name type="scientific">Candidula unifasciata</name>
    <dbReference type="NCBI Taxonomy" id="100452"/>
    <lineage>
        <taxon>Eukaryota</taxon>
        <taxon>Metazoa</taxon>
        <taxon>Spiralia</taxon>
        <taxon>Lophotrochozoa</taxon>
        <taxon>Mollusca</taxon>
        <taxon>Gastropoda</taxon>
        <taxon>Heterobranchia</taxon>
        <taxon>Euthyneura</taxon>
        <taxon>Panpulmonata</taxon>
        <taxon>Eupulmonata</taxon>
        <taxon>Stylommatophora</taxon>
        <taxon>Helicina</taxon>
        <taxon>Helicoidea</taxon>
        <taxon>Geomitridae</taxon>
        <taxon>Candidula</taxon>
    </lineage>
</organism>
<comment type="subcellular location">
    <subcellularLocation>
        <location evidence="1">Membrane</location>
        <topology evidence="1">Multi-pass membrane protein</topology>
    </subcellularLocation>
</comment>
<evidence type="ECO:0000313" key="11">
    <source>
        <dbReference type="Proteomes" id="UP000678393"/>
    </source>
</evidence>
<evidence type="ECO:0000256" key="4">
    <source>
        <dbReference type="ARBA" id="ARBA00022801"/>
    </source>
</evidence>
<feature type="transmembrane region" description="Helical" evidence="9">
    <location>
        <begin position="59"/>
        <end position="79"/>
    </location>
</feature>
<dbReference type="GO" id="GO:0016811">
    <property type="term" value="F:hydrolase activity, acting on carbon-nitrogen (but not peptide) bonds, in linear amides"/>
    <property type="evidence" value="ECO:0007669"/>
    <property type="project" value="InterPro"/>
</dbReference>
<gene>
    <name evidence="10" type="ORF">CUNI_LOCUS1041</name>
</gene>
<keyword evidence="7" id="KW-0479">Metal-binding</keyword>
<feature type="transmembrane region" description="Helical" evidence="9">
    <location>
        <begin position="91"/>
        <end position="107"/>
    </location>
</feature>
<feature type="binding site" evidence="7">
    <location>
        <position position="19"/>
    </location>
    <ligand>
        <name>Ca(2+)</name>
        <dbReference type="ChEBI" id="CHEBI:29108"/>
    </ligand>
</feature>